<dbReference type="Proteomes" id="UP000256373">
    <property type="component" value="Unassembled WGS sequence"/>
</dbReference>
<keyword evidence="1" id="KW-1133">Transmembrane helix</keyword>
<gene>
    <name evidence="4" type="ORF">DSL64_13610</name>
</gene>
<comment type="caution">
    <text evidence="4">The sequence shown here is derived from an EMBL/GenBank/DDBJ whole genome shotgun (WGS) entry which is preliminary data.</text>
</comment>
<proteinExistence type="predicted"/>
<dbReference type="GO" id="GO:0016989">
    <property type="term" value="F:sigma factor antagonist activity"/>
    <property type="evidence" value="ECO:0007669"/>
    <property type="project" value="TreeGrafter"/>
</dbReference>
<dbReference type="Pfam" id="PF04773">
    <property type="entry name" value="FecR"/>
    <property type="match status" value="1"/>
</dbReference>
<dbReference type="InterPro" id="IPR012373">
    <property type="entry name" value="Ferrdict_sens_TM"/>
</dbReference>
<protein>
    <recommendedName>
        <fullName evidence="6">FecR family protein</fullName>
    </recommendedName>
</protein>
<name>A0A3D8YAV3_9BACT</name>
<sequence length="356" mass="39393">MNKQRRGFLGLLERYINGSASSEEKEVMDVWYNALDKDTPKEKSTEARQELESKIWEQIQAKKQSERQETIVLDSKWWNMPFLKLASAASVLFVLGFLYFFSDSRKSTDKFTNITSGELALLSRLSNSGSSKQVIRLADGSHVTLNAGATLYYPKNFDTDKRVVYLEGDGYFDIRKNPSKPFLVYTAGIVTKVLGTSFTINSSGKSGNVEVAVITGRVIVEKADGSSTDFSKTTGVLLTPNKKVTFLHASDQYITGLVDKPVLVDHAAEFQKPDAFVFEEALLSTVVDKLEKAYGVEIEIENRSILNCPITADLSDESMFVKLEIINALLGTKSDVKETSVVLSGGECPPFKSSVN</sequence>
<reference evidence="4 5" key="1">
    <citation type="submission" date="2018-07" db="EMBL/GenBank/DDBJ databases">
        <title>Dyadobacter roseus sp. nov., isolated from rose rhizosphere soil.</title>
        <authorList>
            <person name="Chen L."/>
        </authorList>
    </citation>
    <scope>NUCLEOTIDE SEQUENCE [LARGE SCALE GENOMIC DNA]</scope>
    <source>
        <strain evidence="4 5">RS19</strain>
    </source>
</reference>
<dbReference type="InterPro" id="IPR032508">
    <property type="entry name" value="FecR_C"/>
</dbReference>
<feature type="transmembrane region" description="Helical" evidence="1">
    <location>
        <begin position="82"/>
        <end position="101"/>
    </location>
</feature>
<evidence type="ECO:0000313" key="5">
    <source>
        <dbReference type="Proteomes" id="UP000256373"/>
    </source>
</evidence>
<dbReference type="Pfam" id="PF16344">
    <property type="entry name" value="FecR_C"/>
    <property type="match status" value="1"/>
</dbReference>
<dbReference type="PANTHER" id="PTHR30273">
    <property type="entry name" value="PERIPLASMIC SIGNAL SENSOR AND SIGMA FACTOR ACTIVATOR FECR-RELATED"/>
    <property type="match status" value="1"/>
</dbReference>
<dbReference type="PIRSF" id="PIRSF018266">
    <property type="entry name" value="FecR"/>
    <property type="match status" value="1"/>
</dbReference>
<keyword evidence="1" id="KW-0812">Transmembrane</keyword>
<evidence type="ECO:0000313" key="4">
    <source>
        <dbReference type="EMBL" id="REA60933.1"/>
    </source>
</evidence>
<keyword evidence="1" id="KW-0472">Membrane</keyword>
<evidence type="ECO:0008006" key="6">
    <source>
        <dbReference type="Google" id="ProtNLM"/>
    </source>
</evidence>
<feature type="domain" description="Protein FecR C-terminal" evidence="3">
    <location>
        <begin position="276"/>
        <end position="342"/>
    </location>
</feature>
<dbReference type="InterPro" id="IPR006860">
    <property type="entry name" value="FecR"/>
</dbReference>
<evidence type="ECO:0000259" key="3">
    <source>
        <dbReference type="Pfam" id="PF16344"/>
    </source>
</evidence>
<evidence type="ECO:0000256" key="1">
    <source>
        <dbReference type="SAM" id="Phobius"/>
    </source>
</evidence>
<feature type="domain" description="FecR protein" evidence="2">
    <location>
        <begin position="130"/>
        <end position="218"/>
    </location>
</feature>
<dbReference type="RefSeq" id="WP_115831455.1">
    <property type="nucleotide sequence ID" value="NZ_QNUL01000009.1"/>
</dbReference>
<evidence type="ECO:0000259" key="2">
    <source>
        <dbReference type="Pfam" id="PF04773"/>
    </source>
</evidence>
<dbReference type="PANTHER" id="PTHR30273:SF2">
    <property type="entry name" value="PROTEIN FECR"/>
    <property type="match status" value="1"/>
</dbReference>
<keyword evidence="5" id="KW-1185">Reference proteome</keyword>
<dbReference type="OrthoDB" id="645173at2"/>
<accession>A0A3D8YAV3</accession>
<dbReference type="Gene3D" id="2.60.120.1440">
    <property type="match status" value="1"/>
</dbReference>
<dbReference type="Gene3D" id="3.55.50.30">
    <property type="match status" value="1"/>
</dbReference>
<dbReference type="EMBL" id="QNUL01000009">
    <property type="protein sequence ID" value="REA60933.1"/>
    <property type="molecule type" value="Genomic_DNA"/>
</dbReference>
<dbReference type="AlphaFoldDB" id="A0A3D8YAV3"/>
<organism evidence="4 5">
    <name type="scientific">Dyadobacter luteus</name>
    <dbReference type="NCBI Taxonomy" id="2259619"/>
    <lineage>
        <taxon>Bacteria</taxon>
        <taxon>Pseudomonadati</taxon>
        <taxon>Bacteroidota</taxon>
        <taxon>Cytophagia</taxon>
        <taxon>Cytophagales</taxon>
        <taxon>Spirosomataceae</taxon>
        <taxon>Dyadobacter</taxon>
    </lineage>
</organism>